<dbReference type="Proteomes" id="UP000243686">
    <property type="component" value="Unassembled WGS sequence"/>
</dbReference>
<dbReference type="EMBL" id="KV895911">
    <property type="protein sequence ID" value="OON17098.1"/>
    <property type="molecule type" value="Genomic_DNA"/>
</dbReference>
<gene>
    <name evidence="1" type="ORF">X801_07069</name>
</gene>
<accession>A0A1S8WRM1</accession>
<sequence length="125" mass="14213">MESRSQLALSVSSQPDDKQGLITLQETVVGTGTSSPDRWLHDQIPTNFYKVQSGISAQRNTDMFYAQFRKAGQKIWEETQREFRRPWIILSNLLNGTALKEPGIAADVGHLQQLLRSLPDEEVYH</sequence>
<evidence type="ECO:0000313" key="2">
    <source>
        <dbReference type="Proteomes" id="UP000243686"/>
    </source>
</evidence>
<feature type="non-terminal residue" evidence="1">
    <location>
        <position position="125"/>
    </location>
</feature>
<dbReference type="AlphaFoldDB" id="A0A1S8WRM1"/>
<evidence type="ECO:0000313" key="1">
    <source>
        <dbReference type="EMBL" id="OON17098.1"/>
    </source>
</evidence>
<reference evidence="1 2" key="1">
    <citation type="submission" date="2015-03" db="EMBL/GenBank/DDBJ databases">
        <title>Draft genome of the nematode, Opisthorchis viverrini.</title>
        <authorList>
            <person name="Mitreva M."/>
        </authorList>
    </citation>
    <scope>NUCLEOTIDE SEQUENCE [LARGE SCALE GENOMIC DNA]</scope>
    <source>
        <strain evidence="1">Khon Kaen</strain>
    </source>
</reference>
<protein>
    <submittedName>
        <fullName evidence="1">Uncharacterized protein</fullName>
    </submittedName>
</protein>
<proteinExistence type="predicted"/>
<organism evidence="1 2">
    <name type="scientific">Opisthorchis viverrini</name>
    <name type="common">Southeast Asian liver fluke</name>
    <dbReference type="NCBI Taxonomy" id="6198"/>
    <lineage>
        <taxon>Eukaryota</taxon>
        <taxon>Metazoa</taxon>
        <taxon>Spiralia</taxon>
        <taxon>Lophotrochozoa</taxon>
        <taxon>Platyhelminthes</taxon>
        <taxon>Trematoda</taxon>
        <taxon>Digenea</taxon>
        <taxon>Opisthorchiida</taxon>
        <taxon>Opisthorchiata</taxon>
        <taxon>Opisthorchiidae</taxon>
        <taxon>Opisthorchis</taxon>
    </lineage>
</organism>
<keyword evidence="2" id="KW-1185">Reference proteome</keyword>
<name>A0A1S8WRM1_OPIVI</name>